<dbReference type="Gene3D" id="3.90.470.20">
    <property type="entry name" value="4'-phosphopantetheinyl transferase domain"/>
    <property type="match status" value="1"/>
</dbReference>
<evidence type="ECO:0000256" key="2">
    <source>
        <dbReference type="ARBA" id="ARBA00004993"/>
    </source>
</evidence>
<evidence type="ECO:0000259" key="14">
    <source>
        <dbReference type="Pfam" id="PF01648"/>
    </source>
</evidence>
<dbReference type="GO" id="GO:0005886">
    <property type="term" value="C:plasma membrane"/>
    <property type="evidence" value="ECO:0007669"/>
    <property type="project" value="TreeGrafter"/>
</dbReference>
<evidence type="ECO:0000256" key="8">
    <source>
        <dbReference type="ARBA" id="ARBA00029894"/>
    </source>
</evidence>
<evidence type="ECO:0000259" key="15">
    <source>
        <dbReference type="Pfam" id="PF17837"/>
    </source>
</evidence>
<dbReference type="GO" id="GO:0000287">
    <property type="term" value="F:magnesium ion binding"/>
    <property type="evidence" value="ECO:0007669"/>
    <property type="project" value="InterPro"/>
</dbReference>
<feature type="domain" description="4'-phosphopantetheinyl transferase" evidence="14">
    <location>
        <begin position="127"/>
        <end position="205"/>
    </location>
</feature>
<dbReference type="InterPro" id="IPR041354">
    <property type="entry name" value="4PPT_N"/>
</dbReference>
<dbReference type="EMBL" id="JAFBXF010000005">
    <property type="protein sequence ID" value="MBM2417072.1"/>
    <property type="molecule type" value="Genomic_DNA"/>
</dbReference>
<feature type="binding site" evidence="12">
    <location>
        <position position="73"/>
    </location>
    <ligand>
        <name>CoA</name>
        <dbReference type="ChEBI" id="CHEBI:57287"/>
    </ligand>
</feature>
<sequence length="243" mass="26204">MTTPFFSDLHADAHGFLSDIAQEDSLIPAAVLVTASYDETVFSDDLFTQLGIFQPPSLSRAIPRRRAEFLAGRAMAQAAMACLGLPPSPVDTTPSRAPLWPKGLSGSISHARGRCACLLSQDTGRSFGIDTEAIAEGRPLDAILTQTLSQTERALLTQGPYPANINATLAFSAKEALFKTLYPQVGHHFGFDAANLTEPPHQNNLTLSLTTNLTDNLPKGRRFDIHLSLTPTHVSTWLSVPNP</sequence>
<comment type="function">
    <text evidence="1">Involved in the biosynthesis of the siderophore enterobactin (enterochelin), which is a macrocyclic trimeric lactone of N-(2,3-dihydroxybenzoyl)-serine. The serine trilactone serves as a scaffolding for the three catechol functionalities that provide hexadentate coordination for the tightly ligated iron(2+) atoms. Plays an essential role in the assembly of the enterobactin by catalyzing the transfer of the 4'-phosphopantetheine (Ppant) moiety from coenzyme A to the apo-domains of both EntB (ArCP domain) and EntF (PCP domain) to yield their holo-forms which make them competent for the activation of 2,3-dihydroxybenzoate (DHB) and L-serine, respectively.</text>
</comment>
<dbReference type="PANTHER" id="PTHR38096">
    <property type="entry name" value="ENTEROBACTIN SYNTHASE COMPONENT D"/>
    <property type="match status" value="1"/>
</dbReference>
<dbReference type="GO" id="GO:0009366">
    <property type="term" value="C:enterobactin synthetase complex"/>
    <property type="evidence" value="ECO:0007669"/>
    <property type="project" value="InterPro"/>
</dbReference>
<dbReference type="GeneID" id="62642601"/>
<evidence type="ECO:0000256" key="3">
    <source>
        <dbReference type="ARBA" id="ARBA00008342"/>
    </source>
</evidence>
<dbReference type="PANTHER" id="PTHR38096:SF1">
    <property type="entry name" value="ENTEROBACTIN SYNTHASE COMPONENT D"/>
    <property type="match status" value="1"/>
</dbReference>
<evidence type="ECO:0000313" key="17">
    <source>
        <dbReference type="EMBL" id="MBM2417072.1"/>
    </source>
</evidence>
<feature type="binding site" evidence="12">
    <location>
        <begin position="109"/>
        <end position="110"/>
    </location>
    <ligand>
        <name>CoA</name>
        <dbReference type="ChEBI" id="CHEBI:57287"/>
    </ligand>
</feature>
<dbReference type="Proteomes" id="UP000755667">
    <property type="component" value="Unassembled WGS sequence"/>
</dbReference>
<comment type="catalytic activity">
    <reaction evidence="11">
        <text>apo-[peptidyl-carrier protein] + CoA = holo-[peptidyl-carrier protein] + adenosine 3',5'-bisphosphate + H(+)</text>
        <dbReference type="Rhea" id="RHEA:46228"/>
        <dbReference type="Rhea" id="RHEA-COMP:11479"/>
        <dbReference type="Rhea" id="RHEA-COMP:11480"/>
        <dbReference type="ChEBI" id="CHEBI:15378"/>
        <dbReference type="ChEBI" id="CHEBI:29999"/>
        <dbReference type="ChEBI" id="CHEBI:57287"/>
        <dbReference type="ChEBI" id="CHEBI:58343"/>
        <dbReference type="ChEBI" id="CHEBI:64479"/>
    </reaction>
</comment>
<dbReference type="EMBL" id="JAFBXE010000005">
    <property type="protein sequence ID" value="MBM2412691.1"/>
    <property type="molecule type" value="Genomic_DNA"/>
</dbReference>
<dbReference type="OrthoDB" id="8210607at2"/>
<comment type="cofactor">
    <cofactor evidence="13">
        <name>Mg(2+)</name>
        <dbReference type="ChEBI" id="CHEBI:18420"/>
    </cofactor>
</comment>
<dbReference type="Pfam" id="PF17837">
    <property type="entry name" value="4PPT_N"/>
    <property type="match status" value="1"/>
</dbReference>
<feature type="binding site" evidence="12">
    <location>
        <position position="179"/>
    </location>
    <ligand>
        <name>CoA</name>
        <dbReference type="ChEBI" id="CHEBI:57287"/>
    </ligand>
</feature>
<comment type="subunit">
    <text evidence="4">EntB, EntD, EntE, and EntF form a multienzyme complex called enterobactin synthase.</text>
</comment>
<gene>
    <name evidence="16" type="ORF">JQX41_10285</name>
    <name evidence="17" type="ORF">JQX48_08850</name>
</gene>
<evidence type="ECO:0000256" key="13">
    <source>
        <dbReference type="PIRSR" id="PIRSR603542-2"/>
    </source>
</evidence>
<evidence type="ECO:0000256" key="10">
    <source>
        <dbReference type="ARBA" id="ARBA00049176"/>
    </source>
</evidence>
<evidence type="ECO:0000256" key="7">
    <source>
        <dbReference type="ARBA" id="ARBA00023191"/>
    </source>
</evidence>
<organism evidence="16 18">
    <name type="scientific">Marivita cryptomonadis</name>
    <dbReference type="NCBI Taxonomy" id="505252"/>
    <lineage>
        <taxon>Bacteria</taxon>
        <taxon>Pseudomonadati</taxon>
        <taxon>Pseudomonadota</taxon>
        <taxon>Alphaproteobacteria</taxon>
        <taxon>Rhodobacterales</taxon>
        <taxon>Roseobacteraceae</taxon>
        <taxon>Marivita</taxon>
    </lineage>
</organism>
<dbReference type="Pfam" id="PF01648">
    <property type="entry name" value="ACPS"/>
    <property type="match status" value="1"/>
</dbReference>
<dbReference type="AlphaFoldDB" id="A0A9Q2RZR0"/>
<dbReference type="InterPro" id="IPR037143">
    <property type="entry name" value="4-PPantetheinyl_Trfase_dom_sf"/>
</dbReference>
<accession>A0A9Q2RZR0</accession>
<dbReference type="GO" id="GO:0008897">
    <property type="term" value="F:holo-[acyl-carrier-protein] synthase activity"/>
    <property type="evidence" value="ECO:0007669"/>
    <property type="project" value="InterPro"/>
</dbReference>
<comment type="similarity">
    <text evidence="3">Belongs to the P-Pant transferase superfamily. EntD family.</text>
</comment>
<evidence type="ECO:0000256" key="5">
    <source>
        <dbReference type="ARBA" id="ARBA00019087"/>
    </source>
</evidence>
<evidence type="ECO:0000256" key="9">
    <source>
        <dbReference type="ARBA" id="ARBA00031996"/>
    </source>
</evidence>
<dbReference type="GO" id="GO:0009239">
    <property type="term" value="P:enterobactin biosynthetic process"/>
    <property type="evidence" value="ECO:0007669"/>
    <property type="project" value="UniProtKB-KW"/>
</dbReference>
<keyword evidence="19" id="KW-1185">Reference proteome</keyword>
<feature type="binding site" evidence="13">
    <location>
        <position position="132"/>
    </location>
    <ligand>
        <name>Mg(2+)</name>
        <dbReference type="ChEBI" id="CHEBI:18420"/>
    </ligand>
</feature>
<evidence type="ECO:0000313" key="18">
    <source>
        <dbReference type="Proteomes" id="UP000755667"/>
    </source>
</evidence>
<feature type="binding site" evidence="12">
    <location>
        <position position="65"/>
    </location>
    <ligand>
        <name>CoA</name>
        <dbReference type="ChEBI" id="CHEBI:57287"/>
    </ligand>
</feature>
<feature type="binding site" evidence="13">
    <location>
        <position position="130"/>
    </location>
    <ligand>
        <name>Mg(2+)</name>
        <dbReference type="ChEBI" id="CHEBI:18420"/>
    </ligand>
</feature>
<evidence type="ECO:0000256" key="11">
    <source>
        <dbReference type="ARBA" id="ARBA00049191"/>
    </source>
</evidence>
<evidence type="ECO:0000256" key="12">
    <source>
        <dbReference type="PIRSR" id="PIRSR603542-1"/>
    </source>
</evidence>
<evidence type="ECO:0000256" key="6">
    <source>
        <dbReference type="ARBA" id="ARBA00022679"/>
    </source>
</evidence>
<keyword evidence="7" id="KW-0259">Enterobactin biosynthesis</keyword>
<feature type="binding site" evidence="12">
    <location>
        <position position="175"/>
    </location>
    <ligand>
        <name>CoA</name>
        <dbReference type="ChEBI" id="CHEBI:57287"/>
    </ligand>
</feature>
<protein>
    <recommendedName>
        <fullName evidence="5">Enterobactin synthase component D</fullName>
    </recommendedName>
    <alternativeName>
        <fullName evidence="8">4'-phosphopantetheinyl transferase EntD</fullName>
    </alternativeName>
    <alternativeName>
        <fullName evidence="9">Enterochelin synthase D</fullName>
    </alternativeName>
</protein>
<keyword evidence="13" id="KW-0479">Metal-binding</keyword>
<dbReference type="PRINTS" id="PR01399">
    <property type="entry name" value="ENTSNTHTASED"/>
</dbReference>
<feature type="domain" description="4'-phosphopantetheinyl transferase N-terminal" evidence="15">
    <location>
        <begin position="58"/>
        <end position="119"/>
    </location>
</feature>
<feature type="binding site" evidence="12">
    <location>
        <position position="130"/>
    </location>
    <ligand>
        <name>CoA</name>
        <dbReference type="ChEBI" id="CHEBI:57287"/>
    </ligand>
</feature>
<dbReference type="Proteomes" id="UP000809440">
    <property type="component" value="Unassembled WGS sequence"/>
</dbReference>
<comment type="catalytic activity">
    <reaction evidence="10">
        <text>apo-[aryl-carrier protein] + CoA = holo-[aryl-carrier protein] + adenosine 3',5'-bisphosphate + H(+)</text>
        <dbReference type="Rhea" id="RHEA:48404"/>
        <dbReference type="Rhea" id="RHEA-COMP:15903"/>
        <dbReference type="Rhea" id="RHEA-COMP:17557"/>
        <dbReference type="ChEBI" id="CHEBI:15378"/>
        <dbReference type="ChEBI" id="CHEBI:29999"/>
        <dbReference type="ChEBI" id="CHEBI:57287"/>
        <dbReference type="ChEBI" id="CHEBI:58343"/>
        <dbReference type="ChEBI" id="CHEBI:64479"/>
    </reaction>
</comment>
<reference evidence="16 19" key="1">
    <citation type="submission" date="2021-01" db="EMBL/GenBank/DDBJ databases">
        <title>Diatom-associated Roseobacters Show Island Model of Population Structure.</title>
        <authorList>
            <person name="Qu L."/>
            <person name="Feng X."/>
            <person name="Chen Y."/>
            <person name="Li L."/>
            <person name="Wang X."/>
            <person name="Hu Z."/>
            <person name="Wang H."/>
            <person name="Luo H."/>
        </authorList>
    </citation>
    <scope>NUCLEOTIDE SEQUENCE</scope>
    <source>
        <strain evidence="17 19">CC28-63</strain>
        <strain evidence="16">CC28-69</strain>
    </source>
</reference>
<keyword evidence="6 16" id="KW-0808">Transferase</keyword>
<proteinExistence type="inferred from homology"/>
<keyword evidence="13" id="KW-0460">Magnesium</keyword>
<evidence type="ECO:0000313" key="16">
    <source>
        <dbReference type="EMBL" id="MBM2412691.1"/>
    </source>
</evidence>
<dbReference type="SUPFAM" id="SSF56214">
    <property type="entry name" value="4'-phosphopantetheinyl transferase"/>
    <property type="match status" value="1"/>
</dbReference>
<comment type="caution">
    <text evidence="16">The sequence shown here is derived from an EMBL/GenBank/DDBJ whole genome shotgun (WGS) entry which is preliminary data.</text>
</comment>
<dbReference type="InterPro" id="IPR008278">
    <property type="entry name" value="4-PPantetheinyl_Trfase_dom"/>
</dbReference>
<dbReference type="InterPro" id="IPR003542">
    <property type="entry name" value="Enbac_synth_compD-like"/>
</dbReference>
<comment type="pathway">
    <text evidence="2">Siderophore biosynthesis; enterobactin biosynthesis.</text>
</comment>
<evidence type="ECO:0000256" key="1">
    <source>
        <dbReference type="ARBA" id="ARBA00003937"/>
    </source>
</evidence>
<name>A0A9Q2RZR0_9RHOB</name>
<dbReference type="RefSeq" id="WP_085632313.1">
    <property type="nucleotide sequence ID" value="NZ_JAFBWU010000005.1"/>
</dbReference>
<evidence type="ECO:0000313" key="19">
    <source>
        <dbReference type="Proteomes" id="UP000809440"/>
    </source>
</evidence>
<evidence type="ECO:0000256" key="4">
    <source>
        <dbReference type="ARBA" id="ARBA00011503"/>
    </source>
</evidence>